<name>A0A366K6D2_CYTFI</name>
<accession>A0A366K6D2</accession>
<dbReference type="RefSeq" id="WP_113881643.1">
    <property type="nucleotide sequence ID" value="NZ_QNSF01000002.1"/>
</dbReference>
<gene>
    <name evidence="1" type="ORF">DFO70_102468</name>
</gene>
<evidence type="ECO:0000313" key="1">
    <source>
        <dbReference type="EMBL" id="RBP96141.1"/>
    </source>
</evidence>
<reference evidence="1 2" key="1">
    <citation type="submission" date="2018-06" db="EMBL/GenBank/DDBJ databases">
        <title>Freshwater and sediment microbial communities from various areas in North America, analyzing microbe dynamics in response to fracking.</title>
        <authorList>
            <person name="Lamendella R."/>
        </authorList>
    </citation>
    <scope>NUCLEOTIDE SEQUENCE [LARGE SCALE GENOMIC DNA]</scope>
    <source>
        <strain evidence="1 2">14_TX</strain>
    </source>
</reference>
<protein>
    <submittedName>
        <fullName evidence="1">Uncharacterized protein</fullName>
    </submittedName>
</protein>
<organism evidence="1 2">
    <name type="scientific">Cytobacillus firmus</name>
    <name type="common">Bacillus firmus</name>
    <dbReference type="NCBI Taxonomy" id="1399"/>
    <lineage>
        <taxon>Bacteria</taxon>
        <taxon>Bacillati</taxon>
        <taxon>Bacillota</taxon>
        <taxon>Bacilli</taxon>
        <taxon>Bacillales</taxon>
        <taxon>Bacillaceae</taxon>
        <taxon>Cytobacillus</taxon>
    </lineage>
</organism>
<dbReference type="EMBL" id="QNSF01000002">
    <property type="protein sequence ID" value="RBP96141.1"/>
    <property type="molecule type" value="Genomic_DNA"/>
</dbReference>
<dbReference type="AlphaFoldDB" id="A0A366K6D2"/>
<comment type="caution">
    <text evidence="1">The sequence shown here is derived from an EMBL/GenBank/DDBJ whole genome shotgun (WGS) entry which is preliminary data.</text>
</comment>
<keyword evidence="2" id="KW-1185">Reference proteome</keyword>
<dbReference type="OrthoDB" id="9803979at2"/>
<evidence type="ECO:0000313" key="2">
    <source>
        <dbReference type="Proteomes" id="UP000252731"/>
    </source>
</evidence>
<sequence length="184" mass="21528">MNRKRKTTEETKISGTDKTIIDFWNWGFSDLLSNSLRGIFAEFLVGNALDCLNESRVEWDTYDLVYRGKKIEVKSAAYVQSWHTDTFSKISFNIGVKREYSYTTRKYSTEMKRHADIYVFCLLKEKDIDTLDPLDMSHWEFYIVLTKKLDERFPSQKSISLSSLSKMAKPVKYGEIKLKIDGIT</sequence>
<dbReference type="Proteomes" id="UP000252731">
    <property type="component" value="Unassembled WGS sequence"/>
</dbReference>
<proteinExistence type="predicted"/>